<keyword evidence="1" id="KW-0614">Plasmid</keyword>
<name>C0R8T7_BORVA</name>
<geneLocation type="plasmid" evidence="1 2">
    <name>VS116_lp25</name>
</geneLocation>
<dbReference type="Proteomes" id="UP000006163">
    <property type="component" value="Plasmid VS116_lp25"/>
</dbReference>
<dbReference type="AlphaFoldDB" id="C0R8T7"/>
<keyword evidence="2" id="KW-1185">Reference proteome</keyword>
<proteinExistence type="predicted"/>
<evidence type="ECO:0000313" key="1">
    <source>
        <dbReference type="EMBL" id="ACN52829.1"/>
    </source>
</evidence>
<accession>C0R8T7</accession>
<evidence type="ECO:0000313" key="2">
    <source>
        <dbReference type="Proteomes" id="UP000006163"/>
    </source>
</evidence>
<organism evidence="1 2">
    <name type="scientific">Borreliella valaisiana VS116</name>
    <dbReference type="NCBI Taxonomy" id="445987"/>
    <lineage>
        <taxon>Bacteria</taxon>
        <taxon>Pseudomonadati</taxon>
        <taxon>Spirochaetota</taxon>
        <taxon>Spirochaetia</taxon>
        <taxon>Spirochaetales</taxon>
        <taxon>Borreliaceae</taxon>
        <taxon>Borreliella</taxon>
    </lineage>
</organism>
<protein>
    <submittedName>
        <fullName evidence="1">Uncharacterized protein</fullName>
    </submittedName>
</protein>
<gene>
    <name evidence="1" type="ORF">BVAVS116_E0056</name>
</gene>
<sequence>MSTNTLILLKALSRFSKLVILVCLVFTSCEGFSRLSIFFKYRLFIIHFYKKKT</sequence>
<reference evidence="1 2" key="1">
    <citation type="journal article" date="2012" name="J. Bacteriol.">
        <title>Whole-Genome Sequences of Borrelia bissettii, Borrelia valaisiana, and Borrelia spielmanii.</title>
        <authorList>
            <person name="Schutzer S.E."/>
            <person name="Fraser-Liggett C.M."/>
            <person name="Qiu W.G."/>
            <person name="Kraiczy P."/>
            <person name="Mongodin E.F."/>
            <person name="Dunn J.J."/>
            <person name="Luft B.J."/>
            <person name="Casjens S.R."/>
        </authorList>
    </citation>
    <scope>NUCLEOTIDE SEQUENCE [LARGE SCALE GENOMIC DNA]</scope>
    <source>
        <strain evidence="1 2">VS116</strain>
        <plasmid evidence="1">VS116_lp25</plasmid>
    </source>
</reference>
<dbReference type="HOGENOM" id="CLU_3059138_0_0_12"/>
<dbReference type="EMBL" id="CP001437">
    <property type="protein sequence ID" value="ACN52829.1"/>
    <property type="molecule type" value="Genomic_DNA"/>
</dbReference>